<dbReference type="KEGG" id="ebh:BSEPE_1219"/>
<accession>A0A0P0UT56</accession>
<proteinExistence type="predicted"/>
<dbReference type="AlphaFoldDB" id="A0A0P0UT56"/>
<feature type="transmembrane region" description="Helical" evidence="1">
    <location>
        <begin position="23"/>
        <end position="44"/>
    </location>
</feature>
<evidence type="ECO:0000313" key="3">
    <source>
        <dbReference type="Proteomes" id="UP000067399"/>
    </source>
</evidence>
<evidence type="ECO:0000256" key="1">
    <source>
        <dbReference type="SAM" id="Phobius"/>
    </source>
</evidence>
<dbReference type="GO" id="GO:0005886">
    <property type="term" value="C:plasma membrane"/>
    <property type="evidence" value="ECO:0007669"/>
    <property type="project" value="TreeGrafter"/>
</dbReference>
<keyword evidence="1" id="KW-1133">Transmembrane helix</keyword>
<reference evidence="2 3" key="2">
    <citation type="journal article" date="2016" name="ISME J.">
        <title>Heterogeneous composition of key metabolic gene clusters in a vent mussel symbiont population.</title>
        <authorList>
            <person name="Ikuta T."/>
            <person name="Takaki Y."/>
            <person name="Nagai Y."/>
            <person name="Shimamura S."/>
            <person name="Tsuda M."/>
            <person name="Kawagucci S."/>
            <person name="Aoki Y."/>
            <person name="Inoue K."/>
            <person name="Teruya M."/>
            <person name="Satou K."/>
            <person name="Teruya K."/>
            <person name="Shimoji M."/>
            <person name="Tamotsu H."/>
            <person name="Hirano T."/>
            <person name="Maruyama T."/>
            <person name="Yoshida T."/>
        </authorList>
    </citation>
    <scope>NUCLEOTIDE SEQUENCE [LARGE SCALE GENOMIC DNA]</scope>
    <source>
        <strain evidence="2 3">Myojin Knoll</strain>
    </source>
</reference>
<dbReference type="EMBL" id="AP013042">
    <property type="protein sequence ID" value="BAS68205.1"/>
    <property type="molecule type" value="Genomic_DNA"/>
</dbReference>
<dbReference type="InterPro" id="IPR008523">
    <property type="entry name" value="DUF805"/>
</dbReference>
<dbReference type="RefSeq" id="WP_066045188.1">
    <property type="nucleotide sequence ID" value="NZ_AP013042.1"/>
</dbReference>
<sequence length="120" mass="13763">MNWYLEVLKKYTVFNGRATRSEYWYFTLFNIIATIICSILDAVIGSGLGIIGLIYALAVLLPYIGVMIRRLHDINRSGWWQLIAIVPILGWILIIIWTTKDSDEEANQYGENPKVITPTE</sequence>
<dbReference type="Proteomes" id="UP000067399">
    <property type="component" value="Chromosome"/>
</dbReference>
<feature type="transmembrane region" description="Helical" evidence="1">
    <location>
        <begin position="50"/>
        <end position="68"/>
    </location>
</feature>
<keyword evidence="3" id="KW-1185">Reference proteome</keyword>
<protein>
    <recommendedName>
        <fullName evidence="4">DUF805 domain-containing protein</fullName>
    </recommendedName>
</protein>
<dbReference type="STRING" id="1303921.BSEPE_1219"/>
<keyword evidence="1" id="KW-0812">Transmembrane</keyword>
<dbReference type="OrthoDB" id="9812349at2"/>
<dbReference type="PANTHER" id="PTHR34980:SF2">
    <property type="entry name" value="INNER MEMBRANE PROTEIN YHAH-RELATED"/>
    <property type="match status" value="1"/>
</dbReference>
<dbReference type="Pfam" id="PF05656">
    <property type="entry name" value="DUF805"/>
    <property type="match status" value="1"/>
</dbReference>
<gene>
    <name evidence="2" type="ORF">BSEPE_1219</name>
</gene>
<keyword evidence="1" id="KW-0472">Membrane</keyword>
<organism evidence="2 3">
    <name type="scientific">endosymbiont of Bathymodiolus septemdierum str. Myojin knoll</name>
    <dbReference type="NCBI Taxonomy" id="1303921"/>
    <lineage>
        <taxon>Bacteria</taxon>
        <taxon>Pseudomonadati</taxon>
        <taxon>Pseudomonadota</taxon>
        <taxon>Gammaproteobacteria</taxon>
        <taxon>sulfur-oxidizing symbionts</taxon>
    </lineage>
</organism>
<evidence type="ECO:0000313" key="2">
    <source>
        <dbReference type="EMBL" id="BAS68205.1"/>
    </source>
</evidence>
<evidence type="ECO:0008006" key="4">
    <source>
        <dbReference type="Google" id="ProtNLM"/>
    </source>
</evidence>
<dbReference type="PANTHER" id="PTHR34980">
    <property type="entry name" value="INNER MEMBRANE PROTEIN-RELATED-RELATED"/>
    <property type="match status" value="1"/>
</dbReference>
<feature type="transmembrane region" description="Helical" evidence="1">
    <location>
        <begin position="80"/>
        <end position="99"/>
    </location>
</feature>
<name>A0A0P0UT56_9GAMM</name>
<reference evidence="2 3" key="1">
    <citation type="journal article" date="2000" name="Mar. Ecol. Prog. Ser.">
        <title>Phylogenetic characterization of endosymbionts in three hydrothermal vent mussels: influence on host distributions.</title>
        <authorList>
            <person name="Fujiwara Y."/>
            <person name="Takai K."/>
            <person name="Uematsu K."/>
            <person name="Tsuchida S."/>
            <person name="Hunt J.C."/>
            <person name="Hashimoto J."/>
        </authorList>
    </citation>
    <scope>NUCLEOTIDE SEQUENCE [LARGE SCALE GENOMIC DNA]</scope>
    <source>
        <strain evidence="2 3">Myojin Knoll</strain>
    </source>
</reference>